<comment type="caution">
    <text evidence="15">The sequence shown here is derived from an EMBL/GenBank/DDBJ whole genome shotgun (WGS) entry which is preliminary data.</text>
</comment>
<dbReference type="GO" id="GO:0000287">
    <property type="term" value="F:magnesium ion binding"/>
    <property type="evidence" value="ECO:0007669"/>
    <property type="project" value="InterPro"/>
</dbReference>
<evidence type="ECO:0000256" key="2">
    <source>
        <dbReference type="ARBA" id="ARBA00004997"/>
    </source>
</evidence>
<dbReference type="Proteomes" id="UP000237105">
    <property type="component" value="Unassembled WGS sequence"/>
</dbReference>
<evidence type="ECO:0000259" key="14">
    <source>
        <dbReference type="Pfam" id="PF00224"/>
    </source>
</evidence>
<keyword evidence="8 13" id="KW-0418">Kinase</keyword>
<organism evidence="15 16">
    <name type="scientific">Parasponia andersonii</name>
    <name type="common">Sponia andersonii</name>
    <dbReference type="NCBI Taxonomy" id="3476"/>
    <lineage>
        <taxon>Eukaryota</taxon>
        <taxon>Viridiplantae</taxon>
        <taxon>Streptophyta</taxon>
        <taxon>Embryophyta</taxon>
        <taxon>Tracheophyta</taxon>
        <taxon>Spermatophyta</taxon>
        <taxon>Magnoliopsida</taxon>
        <taxon>eudicotyledons</taxon>
        <taxon>Gunneridae</taxon>
        <taxon>Pentapetalae</taxon>
        <taxon>rosids</taxon>
        <taxon>fabids</taxon>
        <taxon>Rosales</taxon>
        <taxon>Cannabaceae</taxon>
        <taxon>Parasponia</taxon>
    </lineage>
</organism>
<dbReference type="STRING" id="3476.A0A2P5DRK8"/>
<evidence type="ECO:0000256" key="8">
    <source>
        <dbReference type="ARBA" id="ARBA00022777"/>
    </source>
</evidence>
<comment type="catalytic activity">
    <reaction evidence="13">
        <text>pyruvate + ATP = phosphoenolpyruvate + ADP + H(+)</text>
        <dbReference type="Rhea" id="RHEA:18157"/>
        <dbReference type="ChEBI" id="CHEBI:15361"/>
        <dbReference type="ChEBI" id="CHEBI:15378"/>
        <dbReference type="ChEBI" id="CHEBI:30616"/>
        <dbReference type="ChEBI" id="CHEBI:58702"/>
        <dbReference type="ChEBI" id="CHEBI:456216"/>
        <dbReference type="EC" id="2.7.1.40"/>
    </reaction>
</comment>
<comment type="cofactor">
    <cofactor evidence="1">
        <name>K(+)</name>
        <dbReference type="ChEBI" id="CHEBI:29103"/>
    </cofactor>
</comment>
<dbReference type="GO" id="GO:0005524">
    <property type="term" value="F:ATP binding"/>
    <property type="evidence" value="ECO:0007669"/>
    <property type="project" value="UniProtKB-KW"/>
</dbReference>
<comment type="similarity">
    <text evidence="3 13">Belongs to the pyruvate kinase family.</text>
</comment>
<dbReference type="GO" id="GO:0016301">
    <property type="term" value="F:kinase activity"/>
    <property type="evidence" value="ECO:0007669"/>
    <property type="project" value="UniProtKB-KW"/>
</dbReference>
<dbReference type="SUPFAM" id="SSF51621">
    <property type="entry name" value="Phosphoenolpyruvate/pyruvate domain"/>
    <property type="match status" value="1"/>
</dbReference>
<evidence type="ECO:0000256" key="7">
    <source>
        <dbReference type="ARBA" id="ARBA00022741"/>
    </source>
</evidence>
<keyword evidence="5 13" id="KW-0808">Transferase</keyword>
<gene>
    <name evidence="15" type="ORF">PanWU01x14_038650</name>
</gene>
<evidence type="ECO:0000256" key="11">
    <source>
        <dbReference type="ARBA" id="ARBA00023152"/>
    </source>
</evidence>
<protein>
    <recommendedName>
        <fullName evidence="4 13">Pyruvate kinase</fullName>
        <ecNumber evidence="4 13">2.7.1.40</ecNumber>
    </recommendedName>
</protein>
<evidence type="ECO:0000256" key="5">
    <source>
        <dbReference type="ARBA" id="ARBA00022679"/>
    </source>
</evidence>
<dbReference type="EC" id="2.7.1.40" evidence="4 13"/>
<keyword evidence="10 13" id="KW-0460">Magnesium</keyword>
<dbReference type="InterPro" id="IPR015813">
    <property type="entry name" value="Pyrv/PenolPyrv_kinase-like_dom"/>
</dbReference>
<evidence type="ECO:0000256" key="9">
    <source>
        <dbReference type="ARBA" id="ARBA00022840"/>
    </source>
</evidence>
<dbReference type="GO" id="GO:0030955">
    <property type="term" value="F:potassium ion binding"/>
    <property type="evidence" value="ECO:0007669"/>
    <property type="project" value="InterPro"/>
</dbReference>
<reference evidence="16" key="1">
    <citation type="submission" date="2016-06" db="EMBL/GenBank/DDBJ databases">
        <title>Parallel loss of symbiosis genes in relatives of nitrogen-fixing non-legume Parasponia.</title>
        <authorList>
            <person name="Van Velzen R."/>
            <person name="Holmer R."/>
            <person name="Bu F."/>
            <person name="Rutten L."/>
            <person name="Van Zeijl A."/>
            <person name="Liu W."/>
            <person name="Santuari L."/>
            <person name="Cao Q."/>
            <person name="Sharma T."/>
            <person name="Shen D."/>
            <person name="Roswanjaya Y."/>
            <person name="Wardhani T."/>
            <person name="Kalhor M.S."/>
            <person name="Jansen J."/>
            <person name="Van den Hoogen J."/>
            <person name="Gungor B."/>
            <person name="Hartog M."/>
            <person name="Hontelez J."/>
            <person name="Verver J."/>
            <person name="Yang W.-C."/>
            <person name="Schijlen E."/>
            <person name="Repin R."/>
            <person name="Schilthuizen M."/>
            <person name="Schranz E."/>
            <person name="Heidstra R."/>
            <person name="Miyata K."/>
            <person name="Fedorova E."/>
            <person name="Kohlen W."/>
            <person name="Bisseling T."/>
            <person name="Smit S."/>
            <person name="Geurts R."/>
        </authorList>
    </citation>
    <scope>NUCLEOTIDE SEQUENCE [LARGE SCALE GENOMIC DNA]</scope>
    <source>
        <strain evidence="16">cv. WU1-14</strain>
    </source>
</reference>
<dbReference type="Gene3D" id="3.20.20.60">
    <property type="entry name" value="Phosphoenolpyruvate-binding domains"/>
    <property type="match status" value="1"/>
</dbReference>
<keyword evidence="7" id="KW-0547">Nucleotide-binding</keyword>
<evidence type="ECO:0000256" key="1">
    <source>
        <dbReference type="ARBA" id="ARBA00001958"/>
    </source>
</evidence>
<name>A0A2P5DRK8_PARAD</name>
<dbReference type="PRINTS" id="PR01050">
    <property type="entry name" value="PYRUVTKNASE"/>
</dbReference>
<evidence type="ECO:0000256" key="10">
    <source>
        <dbReference type="ARBA" id="ARBA00022842"/>
    </source>
</evidence>
<dbReference type="OrthoDB" id="1719943at2759"/>
<keyword evidence="16" id="KW-1185">Reference proteome</keyword>
<dbReference type="Pfam" id="PF00224">
    <property type="entry name" value="PK"/>
    <property type="match status" value="1"/>
</dbReference>
<evidence type="ECO:0000256" key="6">
    <source>
        <dbReference type="ARBA" id="ARBA00022723"/>
    </source>
</evidence>
<dbReference type="PANTHER" id="PTHR11817">
    <property type="entry name" value="PYRUVATE KINASE"/>
    <property type="match status" value="1"/>
</dbReference>
<evidence type="ECO:0000256" key="12">
    <source>
        <dbReference type="ARBA" id="ARBA00023317"/>
    </source>
</evidence>
<proteinExistence type="inferred from homology"/>
<dbReference type="GO" id="GO:0004743">
    <property type="term" value="F:pyruvate kinase activity"/>
    <property type="evidence" value="ECO:0007669"/>
    <property type="project" value="UniProtKB-EC"/>
</dbReference>
<keyword evidence="11 13" id="KW-0324">Glycolysis</keyword>
<evidence type="ECO:0000256" key="13">
    <source>
        <dbReference type="RuleBase" id="RU000504"/>
    </source>
</evidence>
<keyword evidence="12 15" id="KW-0670">Pyruvate</keyword>
<dbReference type="InterPro" id="IPR040442">
    <property type="entry name" value="Pyrv_kinase-like_dom_sf"/>
</dbReference>
<evidence type="ECO:0000256" key="4">
    <source>
        <dbReference type="ARBA" id="ARBA00012142"/>
    </source>
</evidence>
<evidence type="ECO:0000313" key="15">
    <source>
        <dbReference type="EMBL" id="PON75914.1"/>
    </source>
</evidence>
<dbReference type="EMBL" id="JXTB01000021">
    <property type="protein sequence ID" value="PON75914.1"/>
    <property type="molecule type" value="Genomic_DNA"/>
</dbReference>
<dbReference type="UniPathway" id="UPA00109">
    <property type="reaction ID" value="UER00188"/>
</dbReference>
<sequence length="68" mass="7268">MVARGDLGAELPIEKVPLLQKPVIVITNMLEIMINHPTLTRVEASDIAIVVREGADAVVLSGETAYGK</sequence>
<dbReference type="AlphaFoldDB" id="A0A2P5DRK8"/>
<keyword evidence="9" id="KW-0067">ATP-binding</keyword>
<evidence type="ECO:0000313" key="16">
    <source>
        <dbReference type="Proteomes" id="UP000237105"/>
    </source>
</evidence>
<comment type="pathway">
    <text evidence="2 13">Carbohydrate degradation; glycolysis; pyruvate from D-glyceraldehyde 3-phosphate: step 5/5.</text>
</comment>
<keyword evidence="6" id="KW-0479">Metal-binding</keyword>
<dbReference type="InterPro" id="IPR015793">
    <property type="entry name" value="Pyrv_Knase_brl"/>
</dbReference>
<feature type="domain" description="Pyruvate kinase barrel" evidence="14">
    <location>
        <begin position="1"/>
        <end position="68"/>
    </location>
</feature>
<evidence type="ECO:0000256" key="3">
    <source>
        <dbReference type="ARBA" id="ARBA00008663"/>
    </source>
</evidence>
<dbReference type="InterPro" id="IPR001697">
    <property type="entry name" value="Pyr_Knase"/>
</dbReference>
<accession>A0A2P5DRK8</accession>